<keyword evidence="2" id="KW-0963">Cytoplasm</keyword>
<protein>
    <submittedName>
        <fullName evidence="4">Uncharacterized protein</fullName>
    </submittedName>
</protein>
<dbReference type="GO" id="GO:0005092">
    <property type="term" value="F:GDP-dissociation inhibitor activity"/>
    <property type="evidence" value="ECO:0007669"/>
    <property type="project" value="TreeGrafter"/>
</dbReference>
<reference evidence="4" key="1">
    <citation type="submission" date="2021-11" db="EMBL/GenBank/DDBJ databases">
        <authorList>
            <person name="Schell T."/>
        </authorList>
    </citation>
    <scope>NUCLEOTIDE SEQUENCE</scope>
    <source>
        <strain evidence="4">M5</strain>
    </source>
</reference>
<dbReference type="PANTHER" id="PTHR45954:SF1">
    <property type="entry name" value="LD33695P"/>
    <property type="match status" value="1"/>
</dbReference>
<comment type="subcellular location">
    <subcellularLocation>
        <location evidence="1">Cytoplasm</location>
    </subcellularLocation>
</comment>
<dbReference type="InterPro" id="IPR052386">
    <property type="entry name" value="GPSM"/>
</dbReference>
<organism evidence="4 5">
    <name type="scientific">Daphnia galeata</name>
    <dbReference type="NCBI Taxonomy" id="27404"/>
    <lineage>
        <taxon>Eukaryota</taxon>
        <taxon>Metazoa</taxon>
        <taxon>Ecdysozoa</taxon>
        <taxon>Arthropoda</taxon>
        <taxon>Crustacea</taxon>
        <taxon>Branchiopoda</taxon>
        <taxon>Diplostraca</taxon>
        <taxon>Cladocera</taxon>
        <taxon>Anomopoda</taxon>
        <taxon>Daphniidae</taxon>
        <taxon>Daphnia</taxon>
    </lineage>
</organism>
<name>A0A8J2RD13_9CRUS</name>
<evidence type="ECO:0000256" key="2">
    <source>
        <dbReference type="ARBA" id="ARBA00022490"/>
    </source>
</evidence>
<evidence type="ECO:0000313" key="5">
    <source>
        <dbReference type="Proteomes" id="UP000789390"/>
    </source>
</evidence>
<dbReference type="GO" id="GO:0000132">
    <property type="term" value="P:establishment of mitotic spindle orientation"/>
    <property type="evidence" value="ECO:0007669"/>
    <property type="project" value="TreeGrafter"/>
</dbReference>
<dbReference type="Proteomes" id="UP000789390">
    <property type="component" value="Unassembled WGS sequence"/>
</dbReference>
<evidence type="ECO:0000256" key="1">
    <source>
        <dbReference type="ARBA" id="ARBA00004496"/>
    </source>
</evidence>
<sequence length="398" mass="46465">MGQSSRSFDSLKEMGNTFFKKTMQDDSLSPVLYQGRMCQALQFYNKAASVACDAKERSSILKNIAATQFRIGERLYRQLQHQQLYTSKLDSTFQLEKDLKFYLKGSLEAFVRAFEVGTTVQNADWISQLIESQQRCAQLMWNFILISQKHEMLSIILGRLHRLCCNVIRLTQPVLFLKLGRLTFQKAIEHQENGRFIESLQLLRDNCRNIEEAKKDKYLLKEAIELEESNLIHLSIGESNLARKRGDELWREIMLEQENIQMDLVWDAVDFYVQSIVLSRNKSLESEAIAHSHLGRVFELLKYNEKCHVHYKLTVDLVVAMQPKNFNNHSWYKQALAGLHKFQQQRQYREKEEKERIRAPILAEMQDAVHELKKASGRSAQTLIDFIPEGSTCTTRRH</sequence>
<evidence type="ECO:0000256" key="3">
    <source>
        <dbReference type="ARBA" id="ARBA00022737"/>
    </source>
</evidence>
<keyword evidence="3" id="KW-0677">Repeat</keyword>
<gene>
    <name evidence="4" type="ORF">DGAL_LOCUS2299</name>
</gene>
<dbReference type="AlphaFoldDB" id="A0A8J2RD13"/>
<dbReference type="PANTHER" id="PTHR45954">
    <property type="entry name" value="LD33695P"/>
    <property type="match status" value="1"/>
</dbReference>
<keyword evidence="5" id="KW-1185">Reference proteome</keyword>
<dbReference type="GO" id="GO:0005938">
    <property type="term" value="C:cell cortex"/>
    <property type="evidence" value="ECO:0007669"/>
    <property type="project" value="TreeGrafter"/>
</dbReference>
<comment type="caution">
    <text evidence="4">The sequence shown here is derived from an EMBL/GenBank/DDBJ whole genome shotgun (WGS) entry which is preliminary data.</text>
</comment>
<proteinExistence type="predicted"/>
<accession>A0A8J2RD13</accession>
<dbReference type="OrthoDB" id="3135773at2759"/>
<evidence type="ECO:0000313" key="4">
    <source>
        <dbReference type="EMBL" id="CAH0100124.1"/>
    </source>
</evidence>
<dbReference type="GO" id="GO:0001965">
    <property type="term" value="F:G-protein alpha-subunit binding"/>
    <property type="evidence" value="ECO:0007669"/>
    <property type="project" value="TreeGrafter"/>
</dbReference>
<dbReference type="EMBL" id="CAKKLH010000032">
    <property type="protein sequence ID" value="CAH0100124.1"/>
    <property type="molecule type" value="Genomic_DNA"/>
</dbReference>